<feature type="compositionally biased region" description="Basic residues" evidence="1">
    <location>
        <begin position="165"/>
        <end position="179"/>
    </location>
</feature>
<gene>
    <name evidence="2" type="ORF">VITISV_013969</name>
</gene>
<accession>A5AHY7</accession>
<dbReference type="EMBL" id="AM427185">
    <property type="protein sequence ID" value="CAN71323.1"/>
    <property type="molecule type" value="Genomic_DNA"/>
</dbReference>
<proteinExistence type="predicted"/>
<dbReference type="AlphaFoldDB" id="A5AHY7"/>
<evidence type="ECO:0000313" key="2">
    <source>
        <dbReference type="EMBL" id="CAN71323.1"/>
    </source>
</evidence>
<evidence type="ECO:0000256" key="1">
    <source>
        <dbReference type="SAM" id="MobiDB-lite"/>
    </source>
</evidence>
<organism evidence="2">
    <name type="scientific">Vitis vinifera</name>
    <name type="common">Grape</name>
    <dbReference type="NCBI Taxonomy" id="29760"/>
    <lineage>
        <taxon>Eukaryota</taxon>
        <taxon>Viridiplantae</taxon>
        <taxon>Streptophyta</taxon>
        <taxon>Embryophyta</taxon>
        <taxon>Tracheophyta</taxon>
        <taxon>Spermatophyta</taxon>
        <taxon>Magnoliopsida</taxon>
        <taxon>eudicotyledons</taxon>
        <taxon>Gunneridae</taxon>
        <taxon>Pentapetalae</taxon>
        <taxon>rosids</taxon>
        <taxon>Vitales</taxon>
        <taxon>Vitaceae</taxon>
        <taxon>Viteae</taxon>
        <taxon>Vitis</taxon>
    </lineage>
</organism>
<name>A5AHY7_VITVI</name>
<reference evidence="2" key="1">
    <citation type="journal article" date="2007" name="PLoS ONE">
        <title>The first genome sequence of an elite grapevine cultivar (Pinot noir Vitis vinifera L.): coping with a highly heterozygous genome.</title>
        <authorList>
            <person name="Velasco R."/>
            <person name="Zharkikh A."/>
            <person name="Troggio M."/>
            <person name="Cartwright D.A."/>
            <person name="Cestaro A."/>
            <person name="Pruss D."/>
            <person name="Pindo M."/>
            <person name="FitzGerald L.M."/>
            <person name="Vezzulli S."/>
            <person name="Reid J."/>
            <person name="Malacarne G."/>
            <person name="Iliev D."/>
            <person name="Coppola G."/>
            <person name="Wardell B."/>
            <person name="Micheletti D."/>
            <person name="Macalma T."/>
            <person name="Facci M."/>
            <person name="Mitchell J.T."/>
            <person name="Perazzolli M."/>
            <person name="Eldredge G."/>
            <person name="Gatto P."/>
            <person name="Oyzerski R."/>
            <person name="Moretto M."/>
            <person name="Gutin N."/>
            <person name="Stefanini M."/>
            <person name="Chen Y."/>
            <person name="Segala C."/>
            <person name="Davenport C."/>
            <person name="Dematte L."/>
            <person name="Mraz A."/>
            <person name="Battilana J."/>
            <person name="Stormo K."/>
            <person name="Costa F."/>
            <person name="Tao Q."/>
            <person name="Si-Ammour A."/>
            <person name="Harkins T."/>
            <person name="Lackey A."/>
            <person name="Perbost C."/>
            <person name="Taillon B."/>
            <person name="Stella A."/>
            <person name="Solovyev V."/>
            <person name="Fawcett J.A."/>
            <person name="Sterck L."/>
            <person name="Vandepoele K."/>
            <person name="Grando S.M."/>
            <person name="Toppo S."/>
            <person name="Moser C."/>
            <person name="Lanchbury J."/>
            <person name="Bogden R."/>
            <person name="Skolnick M."/>
            <person name="Sgaramella V."/>
            <person name="Bhatnagar S.K."/>
            <person name="Fontana P."/>
            <person name="Gutin A."/>
            <person name="Van de Peer Y."/>
            <person name="Salamini F."/>
            <person name="Viola R."/>
        </authorList>
    </citation>
    <scope>NUCLEOTIDE SEQUENCE</scope>
</reference>
<protein>
    <submittedName>
        <fullName evidence="2">Uncharacterized protein</fullName>
    </submittedName>
</protein>
<sequence>MSPILILKRGFILPPFPIVELLWKFRQPPPPEEVGLSGDYDYFFAVSLTAFEWAAQGAADGMCSRGWLACEGRHEQRKEEKGEKGVWKGKEKRRSPGGGGESDILIRASHETATFLPSHACFLPLDTTNRRTTGIRTTSLVSVAIDVSQKRKPLARLQGLQQPAPRRHRDAAAGRVRRRREQDDAAAWREAPAVWTSFEGPRRSLSYPVPPSPSPSPEVERNVCLMVQREMRVWTWA</sequence>
<feature type="compositionally biased region" description="Basic and acidic residues" evidence="1">
    <location>
        <begin position="73"/>
        <end position="89"/>
    </location>
</feature>
<feature type="region of interest" description="Disordered" evidence="1">
    <location>
        <begin position="73"/>
        <end position="103"/>
    </location>
</feature>
<feature type="region of interest" description="Disordered" evidence="1">
    <location>
        <begin position="159"/>
        <end position="184"/>
    </location>
</feature>